<protein>
    <recommendedName>
        <fullName evidence="3">asparagine synthase (glutamine-hydrolyzing)</fullName>
        <ecNumber evidence="3">6.3.5.4</ecNumber>
    </recommendedName>
</protein>
<name>A0A918PX04_9CAUL</name>
<dbReference type="Gene3D" id="3.60.20.10">
    <property type="entry name" value="Glutamine Phosphoribosylpyrophosphate, subunit 1, domain 1"/>
    <property type="match status" value="1"/>
</dbReference>
<evidence type="ECO:0000256" key="7">
    <source>
        <dbReference type="ARBA" id="ARBA00048741"/>
    </source>
</evidence>
<dbReference type="CDD" id="cd01991">
    <property type="entry name" value="Asn_synthase_B_C"/>
    <property type="match status" value="1"/>
</dbReference>
<dbReference type="Pfam" id="PF00733">
    <property type="entry name" value="Asn_synthase"/>
    <property type="match status" value="1"/>
</dbReference>
<dbReference type="GO" id="GO:0005524">
    <property type="term" value="F:ATP binding"/>
    <property type="evidence" value="ECO:0007669"/>
    <property type="project" value="UniProtKB-KW"/>
</dbReference>
<accession>A0A918PX04</accession>
<evidence type="ECO:0000313" key="10">
    <source>
        <dbReference type="Proteomes" id="UP000662572"/>
    </source>
</evidence>
<evidence type="ECO:0000256" key="6">
    <source>
        <dbReference type="ARBA" id="ARBA00022962"/>
    </source>
</evidence>
<feature type="domain" description="Glutamine amidotransferase type-2" evidence="8">
    <location>
        <begin position="2"/>
        <end position="212"/>
    </location>
</feature>
<dbReference type="InterPro" id="IPR017932">
    <property type="entry name" value="GATase_2_dom"/>
</dbReference>
<keyword evidence="10" id="KW-1185">Reference proteome</keyword>
<dbReference type="InterPro" id="IPR001962">
    <property type="entry name" value="Asn_synthase"/>
</dbReference>
<gene>
    <name evidence="9" type="ORF">GCM10011273_09380</name>
</gene>
<evidence type="ECO:0000256" key="4">
    <source>
        <dbReference type="ARBA" id="ARBA00022741"/>
    </source>
</evidence>
<dbReference type="PROSITE" id="PS51278">
    <property type="entry name" value="GATASE_TYPE_2"/>
    <property type="match status" value="1"/>
</dbReference>
<dbReference type="SUPFAM" id="SSF52402">
    <property type="entry name" value="Adenine nucleotide alpha hydrolases-like"/>
    <property type="match status" value="1"/>
</dbReference>
<dbReference type="PANTHER" id="PTHR43284:SF1">
    <property type="entry name" value="ASPARAGINE SYNTHETASE"/>
    <property type="match status" value="1"/>
</dbReference>
<dbReference type="InterPro" id="IPR033738">
    <property type="entry name" value="AsnB_N"/>
</dbReference>
<dbReference type="EMBL" id="BMZB01000001">
    <property type="protein sequence ID" value="GGZ26051.1"/>
    <property type="molecule type" value="Genomic_DNA"/>
</dbReference>
<evidence type="ECO:0000256" key="3">
    <source>
        <dbReference type="ARBA" id="ARBA00012737"/>
    </source>
</evidence>
<dbReference type="Gene3D" id="3.40.50.620">
    <property type="entry name" value="HUPs"/>
    <property type="match status" value="2"/>
</dbReference>
<organism evidence="9 10">
    <name type="scientific">Asticcacaulis endophyticus</name>
    <dbReference type="NCBI Taxonomy" id="1395890"/>
    <lineage>
        <taxon>Bacteria</taxon>
        <taxon>Pseudomonadati</taxon>
        <taxon>Pseudomonadota</taxon>
        <taxon>Alphaproteobacteria</taxon>
        <taxon>Caulobacterales</taxon>
        <taxon>Caulobacteraceae</taxon>
        <taxon>Asticcacaulis</taxon>
    </lineage>
</organism>
<evidence type="ECO:0000256" key="2">
    <source>
        <dbReference type="ARBA" id="ARBA00005752"/>
    </source>
</evidence>
<dbReference type="PANTHER" id="PTHR43284">
    <property type="entry name" value="ASPARAGINE SYNTHETASE (GLUTAMINE-HYDROLYZING)"/>
    <property type="match status" value="1"/>
</dbReference>
<dbReference type="InterPro" id="IPR006426">
    <property type="entry name" value="Asn_synth_AEB"/>
</dbReference>
<evidence type="ECO:0000256" key="1">
    <source>
        <dbReference type="ARBA" id="ARBA00005187"/>
    </source>
</evidence>
<evidence type="ECO:0000313" key="9">
    <source>
        <dbReference type="EMBL" id="GGZ26051.1"/>
    </source>
</evidence>
<dbReference type="PIRSF" id="PIRSF001589">
    <property type="entry name" value="Asn_synthetase_glu-h"/>
    <property type="match status" value="1"/>
</dbReference>
<sequence length="623" mass="68623">MSAIAGIFLNSEGSSHDLVLTMLRAMPYRAPDGTEVWAEGHSALGMGLMRTLPEDPAQATIFEGGTVRAVVDARLDNRPQLLAALGITNESLSEGALILAAWRRWGEDCVHHFIGDFAFIIYDADTHRIFAARDHMGVKPLFYRADGAGLALASEAKVLAAPGAPFTDVSKAGLIEADVADFMTGQLPRDHRVVYDGLWRVPPGHILSAGPDLVPTLTCYWQAAPDATITDKSPQALRALLTEAVRCRLRSPQPVAALLSGGLDSTSIACLASQLQPDAPVDSFSVVFDKTPHLSERDYIDAGIAHAHFRPRHVAMDGYAPFGDFQALLALEGRLFGAPGLRMTSSLFQRVGAEGFRVVFEGHGGDEVLSHGYGRFHELAQRGQWRELWAQTRAFSGLYGQGRLGLFILLFIRYGRFKGSHSLRRVAGWVQKRWPKADRDVLLKPEFRTRAAADHRPQHQDEASQHTAFLQSPGLASSLEVLEAAAAGAGLEARFPFFDKRVVEFCLSLPSEAKLDQGHVRLILRQAMEGVLPPKVQWRRSKFDFAPHIATGLLTHHDGLMRDVIDDNRDNVAAFVDLERVKKSLNRLRKRGAKVSAYDLQAVWRTVALSLWLRHSQGKTHSN</sequence>
<comment type="catalytic activity">
    <reaction evidence="7">
        <text>L-aspartate + L-glutamine + ATP + H2O = L-asparagine + L-glutamate + AMP + diphosphate + H(+)</text>
        <dbReference type="Rhea" id="RHEA:12228"/>
        <dbReference type="ChEBI" id="CHEBI:15377"/>
        <dbReference type="ChEBI" id="CHEBI:15378"/>
        <dbReference type="ChEBI" id="CHEBI:29985"/>
        <dbReference type="ChEBI" id="CHEBI:29991"/>
        <dbReference type="ChEBI" id="CHEBI:30616"/>
        <dbReference type="ChEBI" id="CHEBI:33019"/>
        <dbReference type="ChEBI" id="CHEBI:58048"/>
        <dbReference type="ChEBI" id="CHEBI:58359"/>
        <dbReference type="ChEBI" id="CHEBI:456215"/>
        <dbReference type="EC" id="6.3.5.4"/>
    </reaction>
</comment>
<dbReference type="InterPro" id="IPR051786">
    <property type="entry name" value="ASN_synthetase/amidase"/>
</dbReference>
<comment type="caution">
    <text evidence="9">The sequence shown here is derived from an EMBL/GenBank/DDBJ whole genome shotgun (WGS) entry which is preliminary data.</text>
</comment>
<proteinExistence type="inferred from homology"/>
<dbReference type="InterPro" id="IPR029055">
    <property type="entry name" value="Ntn_hydrolases_N"/>
</dbReference>
<keyword evidence="5" id="KW-0067">ATP-binding</keyword>
<dbReference type="InterPro" id="IPR014729">
    <property type="entry name" value="Rossmann-like_a/b/a_fold"/>
</dbReference>
<evidence type="ECO:0000259" key="8">
    <source>
        <dbReference type="PROSITE" id="PS51278"/>
    </source>
</evidence>
<dbReference type="AlphaFoldDB" id="A0A918PX04"/>
<keyword evidence="4" id="KW-0547">Nucleotide-binding</keyword>
<dbReference type="CDD" id="cd00712">
    <property type="entry name" value="AsnB"/>
    <property type="match status" value="1"/>
</dbReference>
<dbReference type="SUPFAM" id="SSF56235">
    <property type="entry name" value="N-terminal nucleophile aminohydrolases (Ntn hydrolases)"/>
    <property type="match status" value="1"/>
</dbReference>
<dbReference type="EC" id="6.3.5.4" evidence="3"/>
<evidence type="ECO:0000256" key="5">
    <source>
        <dbReference type="ARBA" id="ARBA00022840"/>
    </source>
</evidence>
<dbReference type="Proteomes" id="UP000662572">
    <property type="component" value="Unassembled WGS sequence"/>
</dbReference>
<comment type="similarity">
    <text evidence="2">Belongs to the asparagine synthetase family.</text>
</comment>
<keyword evidence="6" id="KW-0315">Glutamine amidotransferase</keyword>
<dbReference type="Pfam" id="PF13537">
    <property type="entry name" value="GATase_7"/>
    <property type="match status" value="1"/>
</dbReference>
<dbReference type="GO" id="GO:0006529">
    <property type="term" value="P:asparagine biosynthetic process"/>
    <property type="evidence" value="ECO:0007669"/>
    <property type="project" value="InterPro"/>
</dbReference>
<dbReference type="GO" id="GO:0004066">
    <property type="term" value="F:asparagine synthase (glutamine-hydrolyzing) activity"/>
    <property type="evidence" value="ECO:0007669"/>
    <property type="project" value="UniProtKB-EC"/>
</dbReference>
<reference evidence="9" key="1">
    <citation type="journal article" date="2014" name="Int. J. Syst. Evol. Microbiol.">
        <title>Complete genome sequence of Corynebacterium casei LMG S-19264T (=DSM 44701T), isolated from a smear-ripened cheese.</title>
        <authorList>
            <consortium name="US DOE Joint Genome Institute (JGI-PGF)"/>
            <person name="Walter F."/>
            <person name="Albersmeier A."/>
            <person name="Kalinowski J."/>
            <person name="Ruckert C."/>
        </authorList>
    </citation>
    <scope>NUCLEOTIDE SEQUENCE</scope>
    <source>
        <strain evidence="9">KCTC 32296</strain>
    </source>
</reference>
<comment type="pathway">
    <text evidence="1">Amino-acid biosynthesis; L-asparagine biosynthesis; L-asparagine from L-aspartate (L-Gln route): step 1/1.</text>
</comment>
<reference evidence="9" key="2">
    <citation type="submission" date="2020-09" db="EMBL/GenBank/DDBJ databases">
        <authorList>
            <person name="Sun Q."/>
            <person name="Kim S."/>
        </authorList>
    </citation>
    <scope>NUCLEOTIDE SEQUENCE</scope>
    <source>
        <strain evidence="9">KCTC 32296</strain>
    </source>
</reference>